<dbReference type="GO" id="GO:0008270">
    <property type="term" value="F:zinc ion binding"/>
    <property type="evidence" value="ECO:0007669"/>
    <property type="project" value="UniProtKB-KW"/>
</dbReference>
<reference evidence="8" key="1">
    <citation type="submission" date="2022-11" db="UniProtKB">
        <authorList>
            <consortium name="WormBaseParasite"/>
        </authorList>
    </citation>
    <scope>IDENTIFICATION</scope>
</reference>
<dbReference type="PANTHER" id="PTHR12547:SF144">
    <property type="entry name" value="C3H1-TYPE DOMAIN-CONTAINING PROTEIN"/>
    <property type="match status" value="1"/>
</dbReference>
<dbReference type="GO" id="GO:0010468">
    <property type="term" value="P:regulation of gene expression"/>
    <property type="evidence" value="ECO:0007669"/>
    <property type="project" value="UniProtKB-ARBA"/>
</dbReference>
<keyword evidence="2" id="KW-0677">Repeat</keyword>
<dbReference type="FunFam" id="4.10.1000.10:FF:000001">
    <property type="entry name" value="zinc finger CCCH domain-containing protein 15-like"/>
    <property type="match status" value="1"/>
</dbReference>
<dbReference type="FunFam" id="4.10.1000.10:FF:000018">
    <property type="entry name" value="Zinc finger protein"/>
    <property type="match status" value="1"/>
</dbReference>
<keyword evidence="4 5" id="KW-0862">Zinc</keyword>
<keyword evidence="3 5" id="KW-0863">Zinc-finger</keyword>
<evidence type="ECO:0000256" key="3">
    <source>
        <dbReference type="ARBA" id="ARBA00022771"/>
    </source>
</evidence>
<dbReference type="GO" id="GO:0003730">
    <property type="term" value="F:mRNA 3'-UTR binding"/>
    <property type="evidence" value="ECO:0007669"/>
    <property type="project" value="TreeGrafter"/>
</dbReference>
<feature type="zinc finger region" description="C3H1-type" evidence="5">
    <location>
        <begin position="186"/>
        <end position="214"/>
    </location>
</feature>
<dbReference type="PROSITE" id="PS50103">
    <property type="entry name" value="ZF_C3H1"/>
    <property type="match status" value="2"/>
</dbReference>
<dbReference type="InterPro" id="IPR045877">
    <property type="entry name" value="ZFP36-like"/>
</dbReference>
<evidence type="ECO:0000259" key="6">
    <source>
        <dbReference type="PROSITE" id="PS50103"/>
    </source>
</evidence>
<dbReference type="PANTHER" id="PTHR12547">
    <property type="entry name" value="CCCH ZINC FINGER/TIS11-RELATED"/>
    <property type="match status" value="1"/>
</dbReference>
<dbReference type="Gene3D" id="4.10.1000.10">
    <property type="entry name" value="Zinc finger, CCCH-type"/>
    <property type="match status" value="1"/>
</dbReference>
<dbReference type="InterPro" id="IPR036855">
    <property type="entry name" value="Znf_CCCH_sf"/>
</dbReference>
<dbReference type="AlphaFoldDB" id="A0A914CT01"/>
<dbReference type="GO" id="GO:0043186">
    <property type="term" value="C:P granule"/>
    <property type="evidence" value="ECO:0007669"/>
    <property type="project" value="UniProtKB-ARBA"/>
</dbReference>
<accession>A0A914CT01</accession>
<dbReference type="SMART" id="SM00356">
    <property type="entry name" value="ZnF_C3H1"/>
    <property type="match status" value="2"/>
</dbReference>
<evidence type="ECO:0000313" key="7">
    <source>
        <dbReference type="Proteomes" id="UP000887540"/>
    </source>
</evidence>
<evidence type="ECO:0000256" key="4">
    <source>
        <dbReference type="ARBA" id="ARBA00022833"/>
    </source>
</evidence>
<feature type="zinc finger region" description="C3H1-type" evidence="5">
    <location>
        <begin position="147"/>
        <end position="175"/>
    </location>
</feature>
<dbReference type="GO" id="GO:0030154">
    <property type="term" value="P:cell differentiation"/>
    <property type="evidence" value="ECO:0007669"/>
    <property type="project" value="UniProtKB-ARBA"/>
</dbReference>
<dbReference type="WBParaSite" id="ACRNAN_scaffold1364.g9894.t1">
    <property type="protein sequence ID" value="ACRNAN_scaffold1364.g9894.t1"/>
    <property type="gene ID" value="ACRNAN_scaffold1364.g9894"/>
</dbReference>
<dbReference type="SUPFAM" id="SSF90229">
    <property type="entry name" value="CCCH zinc finger"/>
    <property type="match status" value="2"/>
</dbReference>
<evidence type="ECO:0000256" key="2">
    <source>
        <dbReference type="ARBA" id="ARBA00022737"/>
    </source>
</evidence>
<evidence type="ECO:0000256" key="5">
    <source>
        <dbReference type="PROSITE-ProRule" id="PRU00723"/>
    </source>
</evidence>
<keyword evidence="1 5" id="KW-0479">Metal-binding</keyword>
<protein>
    <submittedName>
        <fullName evidence="8">C3H1-type domain-containing protein</fullName>
    </submittedName>
</protein>
<feature type="domain" description="C3H1-type" evidence="6">
    <location>
        <begin position="186"/>
        <end position="214"/>
    </location>
</feature>
<name>A0A914CT01_9BILA</name>
<dbReference type="Pfam" id="PF00642">
    <property type="entry name" value="zf-CCCH"/>
    <property type="match status" value="2"/>
</dbReference>
<evidence type="ECO:0000313" key="8">
    <source>
        <dbReference type="WBParaSite" id="ACRNAN_scaffold1364.g9894.t1"/>
    </source>
</evidence>
<organism evidence="7 8">
    <name type="scientific">Acrobeloides nanus</name>
    <dbReference type="NCBI Taxonomy" id="290746"/>
    <lineage>
        <taxon>Eukaryota</taxon>
        <taxon>Metazoa</taxon>
        <taxon>Ecdysozoa</taxon>
        <taxon>Nematoda</taxon>
        <taxon>Chromadorea</taxon>
        <taxon>Rhabditida</taxon>
        <taxon>Tylenchina</taxon>
        <taxon>Cephalobomorpha</taxon>
        <taxon>Cephaloboidea</taxon>
        <taxon>Cephalobidae</taxon>
        <taxon>Acrobeloides</taxon>
    </lineage>
</organism>
<dbReference type="GO" id="GO:0005829">
    <property type="term" value="C:cytosol"/>
    <property type="evidence" value="ECO:0007669"/>
    <property type="project" value="TreeGrafter"/>
</dbReference>
<sequence>MSSFAQQTNFFEFPQRGSDYSQMMYAHPQNSYLPPQPQSPPYQLCELVYTPVPTPNGVALTPSLVPVNSVDGQVYGNPAPSPVPPQMNYMHAPMKRDGQEKNNGVNKTNAMPRSNSNFINGIPAEQWKSMTDLEREDFLKIKRRQEAFKTALCQAFQKTGECRYGNECRFAHGKDELRLPKYNHPKYKTVLCRNYAITGICPYGSRCQFIHEKYIGPIPDEYVLSNECTQPTKPKRSNKTKVFKNVQFSDEDKENLSERRGGKSCEKGREAKKVLQENNELNYFTDLTETFDKMFDAKKFFSRSCKPRIEM</sequence>
<dbReference type="InterPro" id="IPR000571">
    <property type="entry name" value="Znf_CCCH"/>
</dbReference>
<dbReference type="Gene3D" id="6.10.250.3220">
    <property type="match status" value="1"/>
</dbReference>
<dbReference type="GO" id="GO:0080090">
    <property type="term" value="P:regulation of primary metabolic process"/>
    <property type="evidence" value="ECO:0007669"/>
    <property type="project" value="UniProtKB-ARBA"/>
</dbReference>
<dbReference type="Proteomes" id="UP000887540">
    <property type="component" value="Unplaced"/>
</dbReference>
<feature type="domain" description="C3H1-type" evidence="6">
    <location>
        <begin position="147"/>
        <end position="175"/>
    </location>
</feature>
<keyword evidence="7" id="KW-1185">Reference proteome</keyword>
<proteinExistence type="predicted"/>
<evidence type="ECO:0000256" key="1">
    <source>
        <dbReference type="ARBA" id="ARBA00022723"/>
    </source>
</evidence>